<evidence type="ECO:0000256" key="3">
    <source>
        <dbReference type="ARBA" id="ARBA00009479"/>
    </source>
</evidence>
<dbReference type="SMART" id="SM01185">
    <property type="entry name" value="EFP"/>
    <property type="match status" value="1"/>
</dbReference>
<comment type="function">
    <text evidence="7">Involved in peptide bond synthesis. Stimulates efficient translation and peptide-bond synthesis on native or reconstituted 70S ribosomes in vitro. Probably functions indirectly by altering the affinity of the ribosome for aminoacyl-tRNA, thus increasing their reactivity as acceptors for peptidyl transferase.</text>
</comment>
<evidence type="ECO:0000256" key="7">
    <source>
        <dbReference type="HAMAP-Rule" id="MF_00141"/>
    </source>
</evidence>
<comment type="similarity">
    <text evidence="3 7 9">Belongs to the elongation factor P family.</text>
</comment>
<dbReference type="Pfam" id="PF08207">
    <property type="entry name" value="EFP_N"/>
    <property type="match status" value="1"/>
</dbReference>
<dbReference type="InterPro" id="IPR013185">
    <property type="entry name" value="Transl_elong_KOW-like"/>
</dbReference>
<dbReference type="InterPro" id="IPR011768">
    <property type="entry name" value="Transl_elongation_fac_P"/>
</dbReference>
<proteinExistence type="inferred from homology"/>
<feature type="domain" description="Elongation factor P C-terminal" evidence="10">
    <location>
        <begin position="130"/>
        <end position="185"/>
    </location>
</feature>
<dbReference type="PANTHER" id="PTHR30053">
    <property type="entry name" value="ELONGATION FACTOR P"/>
    <property type="match status" value="1"/>
</dbReference>
<dbReference type="Pfam" id="PF09285">
    <property type="entry name" value="Elong-fact-P_C"/>
    <property type="match status" value="1"/>
</dbReference>
<dbReference type="SUPFAM" id="SSF50104">
    <property type="entry name" value="Translation proteins SH3-like domain"/>
    <property type="match status" value="1"/>
</dbReference>
<evidence type="ECO:0000256" key="5">
    <source>
        <dbReference type="ARBA" id="ARBA00022768"/>
    </source>
</evidence>
<dbReference type="SUPFAM" id="SSF50249">
    <property type="entry name" value="Nucleic acid-binding proteins"/>
    <property type="match status" value="2"/>
</dbReference>
<accession>A0ABY7SNN3</accession>
<feature type="domain" description="Translation elongation factor P/YeiP central" evidence="11">
    <location>
        <begin position="68"/>
        <end position="122"/>
    </location>
</feature>
<evidence type="ECO:0000256" key="8">
    <source>
        <dbReference type="NCBIfam" id="TIGR00038"/>
    </source>
</evidence>
<evidence type="ECO:0000256" key="9">
    <source>
        <dbReference type="RuleBase" id="RU004389"/>
    </source>
</evidence>
<dbReference type="CDD" id="cd04470">
    <property type="entry name" value="S1_EF-P_repeat_1"/>
    <property type="match status" value="1"/>
</dbReference>
<evidence type="ECO:0000256" key="4">
    <source>
        <dbReference type="ARBA" id="ARBA00022490"/>
    </source>
</evidence>
<organism evidence="12 13">
    <name type="scientific">Paracoccus fistulariae</name>
    <dbReference type="NCBI Taxonomy" id="658446"/>
    <lineage>
        <taxon>Bacteria</taxon>
        <taxon>Pseudomonadati</taxon>
        <taxon>Pseudomonadota</taxon>
        <taxon>Alphaproteobacteria</taxon>
        <taxon>Rhodobacterales</taxon>
        <taxon>Paracoccaceae</taxon>
        <taxon>Paracoccus</taxon>
    </lineage>
</organism>
<dbReference type="HAMAP" id="MF_00141">
    <property type="entry name" value="EF_P"/>
    <property type="match status" value="1"/>
</dbReference>
<evidence type="ECO:0000256" key="2">
    <source>
        <dbReference type="ARBA" id="ARBA00004815"/>
    </source>
</evidence>
<evidence type="ECO:0000259" key="10">
    <source>
        <dbReference type="SMART" id="SM00841"/>
    </source>
</evidence>
<dbReference type="EMBL" id="CP067136">
    <property type="protein sequence ID" value="WCR08494.1"/>
    <property type="molecule type" value="Genomic_DNA"/>
</dbReference>
<keyword evidence="6 7" id="KW-0648">Protein biosynthesis</keyword>
<dbReference type="InterPro" id="IPR020599">
    <property type="entry name" value="Transl_elong_fac_P/YeiP"/>
</dbReference>
<comment type="pathway">
    <text evidence="2 7">Protein biosynthesis; polypeptide chain elongation.</text>
</comment>
<dbReference type="InterPro" id="IPR001059">
    <property type="entry name" value="Transl_elong_P/YeiP_cen"/>
</dbReference>
<protein>
    <recommendedName>
        <fullName evidence="7 8">Elongation factor P</fullName>
        <shortName evidence="7">EF-P</shortName>
    </recommendedName>
</protein>
<dbReference type="PROSITE" id="PS01275">
    <property type="entry name" value="EFP"/>
    <property type="match status" value="1"/>
</dbReference>
<dbReference type="InterPro" id="IPR012340">
    <property type="entry name" value="NA-bd_OB-fold"/>
</dbReference>
<dbReference type="Gene3D" id="2.40.50.140">
    <property type="entry name" value="Nucleic acid-binding proteins"/>
    <property type="match status" value="2"/>
</dbReference>
<dbReference type="InterPro" id="IPR015365">
    <property type="entry name" value="Elong-fact-P_C"/>
</dbReference>
<dbReference type="PIRSF" id="PIRSF005901">
    <property type="entry name" value="EF-P"/>
    <property type="match status" value="1"/>
</dbReference>
<dbReference type="NCBIfam" id="TIGR00038">
    <property type="entry name" value="efp"/>
    <property type="match status" value="1"/>
</dbReference>
<reference evidence="12 13" key="1">
    <citation type="submission" date="2021-01" db="EMBL/GenBank/DDBJ databases">
        <title>Biogeographic distribution of Paracoccus.</title>
        <authorList>
            <person name="Hollensteiner J."/>
            <person name="Leineberger J."/>
            <person name="Brinkhoff T."/>
            <person name="Daniel R."/>
        </authorList>
    </citation>
    <scope>NUCLEOTIDE SEQUENCE [LARGE SCALE GENOMIC DNA]</scope>
    <source>
        <strain evidence="12 13">KCTC 22803</strain>
    </source>
</reference>
<dbReference type="Pfam" id="PF01132">
    <property type="entry name" value="EFP"/>
    <property type="match status" value="1"/>
</dbReference>
<sequence>MKVIASSLRKGNVVDIDGTLYVVLTAQNFHPGKGTPVTQVDMRRISDGTKVSERWKTTQQVERAHVDEREYDYLYDDDEGFHFMEPESYEQLVASADVVGDDNVFLGEGVRVFLRVHNGVPIAMELPQKVVVEIAETEPVVKGQTASSSYKPAMATNGVRVMVPPHIDVGTRVVINTADRSYVERAKS</sequence>
<evidence type="ECO:0000256" key="6">
    <source>
        <dbReference type="ARBA" id="ARBA00022917"/>
    </source>
</evidence>
<name>A0ABY7SNN3_9RHOB</name>
<comment type="subcellular location">
    <subcellularLocation>
        <location evidence="1 7">Cytoplasm</location>
    </subcellularLocation>
</comment>
<dbReference type="CDD" id="cd05794">
    <property type="entry name" value="S1_EF-P_repeat_2"/>
    <property type="match status" value="1"/>
</dbReference>
<keyword evidence="13" id="KW-1185">Reference proteome</keyword>
<dbReference type="NCBIfam" id="NF001810">
    <property type="entry name" value="PRK00529.1"/>
    <property type="match status" value="1"/>
</dbReference>
<evidence type="ECO:0000313" key="12">
    <source>
        <dbReference type="EMBL" id="WCR08494.1"/>
    </source>
</evidence>
<dbReference type="Gene3D" id="2.30.30.30">
    <property type="match status" value="1"/>
</dbReference>
<dbReference type="SMART" id="SM00841">
    <property type="entry name" value="Elong-fact-P_C"/>
    <property type="match status" value="1"/>
</dbReference>
<dbReference type="Proteomes" id="UP001219349">
    <property type="component" value="Chromosome"/>
</dbReference>
<keyword evidence="4 7" id="KW-0963">Cytoplasm</keyword>
<dbReference type="RefSeq" id="WP_271883383.1">
    <property type="nucleotide sequence ID" value="NZ_CP067136.1"/>
</dbReference>
<dbReference type="InterPro" id="IPR014722">
    <property type="entry name" value="Rib_uL2_dom2"/>
</dbReference>
<gene>
    <name evidence="7 12" type="primary">efp</name>
    <name evidence="12" type="ORF">JHX87_06685</name>
</gene>
<evidence type="ECO:0000313" key="13">
    <source>
        <dbReference type="Proteomes" id="UP001219349"/>
    </source>
</evidence>
<dbReference type="GO" id="GO:0003746">
    <property type="term" value="F:translation elongation factor activity"/>
    <property type="evidence" value="ECO:0007669"/>
    <property type="project" value="UniProtKB-KW"/>
</dbReference>
<keyword evidence="5 7" id="KW-0251">Elongation factor</keyword>
<dbReference type="PANTHER" id="PTHR30053:SF14">
    <property type="entry name" value="TRANSLATION ELONGATION FACTOR KOW-LIKE DOMAIN-CONTAINING PROTEIN"/>
    <property type="match status" value="1"/>
</dbReference>
<evidence type="ECO:0000259" key="11">
    <source>
        <dbReference type="SMART" id="SM01185"/>
    </source>
</evidence>
<evidence type="ECO:0000256" key="1">
    <source>
        <dbReference type="ARBA" id="ARBA00004496"/>
    </source>
</evidence>
<dbReference type="InterPro" id="IPR008991">
    <property type="entry name" value="Translation_prot_SH3-like_sf"/>
</dbReference>
<dbReference type="InterPro" id="IPR013852">
    <property type="entry name" value="Transl_elong_P/YeiP_CS"/>
</dbReference>